<dbReference type="NCBIfam" id="TIGR01552">
    <property type="entry name" value="phd_fam"/>
    <property type="match status" value="1"/>
</dbReference>
<evidence type="ECO:0000256" key="2">
    <source>
        <dbReference type="RuleBase" id="RU362080"/>
    </source>
</evidence>
<protein>
    <recommendedName>
        <fullName evidence="2">Antitoxin</fullName>
    </recommendedName>
</protein>
<accession>A0A1F5VXY3</accession>
<dbReference type="InterPro" id="IPR006442">
    <property type="entry name" value="Antitoxin_Phd/YefM"/>
</dbReference>
<sequence>MKIANTVDLKNKTNKLLRQVMEGEPVIITYRGKPAASLLPLKEEDLEDFILENSPEIRKKIAKAEKDLKAGKVISLDEYLTGGKE</sequence>
<dbReference type="EMBL" id="MFGW01000010">
    <property type="protein sequence ID" value="OGF68185.1"/>
    <property type="molecule type" value="Genomic_DNA"/>
</dbReference>
<dbReference type="InterPro" id="IPR036165">
    <property type="entry name" value="YefM-like_sf"/>
</dbReference>
<dbReference type="Gene3D" id="3.40.1620.10">
    <property type="entry name" value="YefM-like domain"/>
    <property type="match status" value="1"/>
</dbReference>
<dbReference type="Proteomes" id="UP000178943">
    <property type="component" value="Unassembled WGS sequence"/>
</dbReference>
<evidence type="ECO:0000313" key="3">
    <source>
        <dbReference type="EMBL" id="OGF68185.1"/>
    </source>
</evidence>
<organism evidence="3 4">
    <name type="scientific">Candidatus Fischerbacteria bacterium RBG_13_37_8</name>
    <dbReference type="NCBI Taxonomy" id="1817863"/>
    <lineage>
        <taxon>Bacteria</taxon>
        <taxon>Candidatus Fischeribacteriota</taxon>
    </lineage>
</organism>
<dbReference type="SUPFAM" id="SSF143120">
    <property type="entry name" value="YefM-like"/>
    <property type="match status" value="1"/>
</dbReference>
<evidence type="ECO:0000313" key="4">
    <source>
        <dbReference type="Proteomes" id="UP000178943"/>
    </source>
</evidence>
<comment type="similarity">
    <text evidence="1 2">Belongs to the phD/YefM antitoxin family.</text>
</comment>
<reference evidence="3 4" key="1">
    <citation type="journal article" date="2016" name="Nat. Commun.">
        <title>Thousands of microbial genomes shed light on interconnected biogeochemical processes in an aquifer system.</title>
        <authorList>
            <person name="Anantharaman K."/>
            <person name="Brown C.T."/>
            <person name="Hug L.A."/>
            <person name="Sharon I."/>
            <person name="Castelle C.J."/>
            <person name="Probst A.J."/>
            <person name="Thomas B.C."/>
            <person name="Singh A."/>
            <person name="Wilkins M.J."/>
            <person name="Karaoz U."/>
            <person name="Brodie E.L."/>
            <person name="Williams K.H."/>
            <person name="Hubbard S.S."/>
            <person name="Banfield J.F."/>
        </authorList>
    </citation>
    <scope>NUCLEOTIDE SEQUENCE [LARGE SCALE GENOMIC DNA]</scope>
</reference>
<name>A0A1F5VXY3_9BACT</name>
<dbReference type="AlphaFoldDB" id="A0A1F5VXY3"/>
<comment type="caution">
    <text evidence="3">The sequence shown here is derived from an EMBL/GenBank/DDBJ whole genome shotgun (WGS) entry which is preliminary data.</text>
</comment>
<evidence type="ECO:0000256" key="1">
    <source>
        <dbReference type="ARBA" id="ARBA00009981"/>
    </source>
</evidence>
<gene>
    <name evidence="3" type="ORF">A2Y62_05330</name>
</gene>
<dbReference type="Pfam" id="PF02604">
    <property type="entry name" value="PhdYeFM_antitox"/>
    <property type="match status" value="1"/>
</dbReference>
<proteinExistence type="inferred from homology"/>
<comment type="function">
    <text evidence="2">Antitoxin component of a type II toxin-antitoxin (TA) system.</text>
</comment>